<dbReference type="SUPFAM" id="SSF56601">
    <property type="entry name" value="beta-lactamase/transpeptidase-like"/>
    <property type="match status" value="1"/>
</dbReference>
<dbReference type="PANTHER" id="PTHR46825:SF7">
    <property type="entry name" value="D-ALANYL-D-ALANINE CARBOXYPEPTIDASE"/>
    <property type="match status" value="1"/>
</dbReference>
<dbReference type="PATRIC" id="fig|1225176.3.peg.3225"/>
<sequence length="440" mass="50312">MKKITLFLVFSLFTYQHIFSQDWDQTKLEQYFDLLEAEDRAMGSVVLMQNGEVVYSRNFGYANREQKQAINSASKFRTGSISKTFTSTLIFKAIEEGKIDLGQSIDKFFPELEKADEITISDLLNHRSGIFSLTSQPDYFSWNTETKNREDLYSIILKGRRVFEPGSKAEYSNSNYVLLTWVLEDIYQKPYSKLLAQIITKPLGLENTYVGEDFSPENGEVNSYKYPGKWIQEPFTDMSIPLGAGAIVSTPEDLSHFIRSLMQGKIISEESLSSMTEIKNNYGRGIFKIPFYEDFAFGHDGGIDGFRSNLSYFPERDLAYCLTLNGVSFDPNQISIAVLSAFFGKEFELPVFKDISLTEEELDKMAGTYAASGFPLEITIRREHMSLMAQATGQPEFPLEYEEGNRFVFKMANLSLEFFPETEEMSFEQGALKFMMKKKN</sequence>
<dbReference type="Gene3D" id="3.40.710.10">
    <property type="entry name" value="DD-peptidase/beta-lactamase superfamily"/>
    <property type="match status" value="1"/>
</dbReference>
<dbReference type="GO" id="GO:0009002">
    <property type="term" value="F:serine-type D-Ala-D-Ala carboxypeptidase activity"/>
    <property type="evidence" value="ECO:0007669"/>
    <property type="project" value="UniProtKB-EC"/>
</dbReference>
<reference evidence="2 3" key="1">
    <citation type="journal article" date="2012" name="J. Bacteriol.">
        <title>Draft Genome Sequence of Cecembia lonarensis Strain LW9T, Isolated from Lonar Lake, a Haloalkaline Lake in India.</title>
        <authorList>
            <person name="Shivaji S."/>
            <person name="Ara S."/>
            <person name="Singh A."/>
            <person name="Pinnaka A.K."/>
        </authorList>
    </citation>
    <scope>NUCLEOTIDE SEQUENCE [LARGE SCALE GENOMIC DNA]</scope>
    <source>
        <strain evidence="2 3">LW9</strain>
    </source>
</reference>
<protein>
    <submittedName>
        <fullName evidence="2">D-alanyl-D-alanine carboxypeptidase</fullName>
        <ecNumber evidence="2">3.4.16.4</ecNumber>
    </submittedName>
</protein>
<dbReference type="InterPro" id="IPR050491">
    <property type="entry name" value="AmpC-like"/>
</dbReference>
<keyword evidence="3" id="KW-1185">Reference proteome</keyword>
<evidence type="ECO:0000313" key="3">
    <source>
        <dbReference type="Proteomes" id="UP000004478"/>
    </source>
</evidence>
<dbReference type="InterPro" id="IPR012338">
    <property type="entry name" value="Beta-lactam/transpept-like"/>
</dbReference>
<dbReference type="EMBL" id="AMGM01000056">
    <property type="protein sequence ID" value="EKB48345.1"/>
    <property type="molecule type" value="Genomic_DNA"/>
</dbReference>
<organism evidence="2 3">
    <name type="scientific">Cecembia lonarensis (strain CCUG 58316 / KCTC 22772 / LW9)</name>
    <dbReference type="NCBI Taxonomy" id="1225176"/>
    <lineage>
        <taxon>Bacteria</taxon>
        <taxon>Pseudomonadati</taxon>
        <taxon>Bacteroidota</taxon>
        <taxon>Cytophagia</taxon>
        <taxon>Cytophagales</taxon>
        <taxon>Cyclobacteriaceae</taxon>
        <taxon>Cecembia</taxon>
    </lineage>
</organism>
<feature type="domain" description="Beta-lactamase-related" evidence="1">
    <location>
        <begin position="39"/>
        <end position="329"/>
    </location>
</feature>
<evidence type="ECO:0000313" key="2">
    <source>
        <dbReference type="EMBL" id="EKB48345.1"/>
    </source>
</evidence>
<dbReference type="Pfam" id="PF00144">
    <property type="entry name" value="Beta-lactamase"/>
    <property type="match status" value="1"/>
</dbReference>
<comment type="caution">
    <text evidence="2">The sequence shown here is derived from an EMBL/GenBank/DDBJ whole genome shotgun (WGS) entry which is preliminary data.</text>
</comment>
<proteinExistence type="predicted"/>
<dbReference type="OrthoDB" id="9793489at2"/>
<dbReference type="EC" id="3.4.16.4" evidence="2"/>
<dbReference type="RefSeq" id="WP_009186049.1">
    <property type="nucleotide sequence ID" value="NZ_AMGM01000056.1"/>
</dbReference>
<dbReference type="PANTHER" id="PTHR46825">
    <property type="entry name" value="D-ALANYL-D-ALANINE-CARBOXYPEPTIDASE/ENDOPEPTIDASE AMPH"/>
    <property type="match status" value="1"/>
</dbReference>
<evidence type="ECO:0000259" key="1">
    <source>
        <dbReference type="Pfam" id="PF00144"/>
    </source>
</evidence>
<dbReference type="Proteomes" id="UP000004478">
    <property type="component" value="Unassembled WGS sequence"/>
</dbReference>
<name>K1KW26_CECL9</name>
<gene>
    <name evidence="2" type="ORF">B879_03029</name>
</gene>
<keyword evidence="2" id="KW-0121">Carboxypeptidase</keyword>
<keyword evidence="2" id="KW-0378">Hydrolase</keyword>
<accession>K1KW26</accession>
<keyword evidence="2" id="KW-0645">Protease</keyword>
<dbReference type="InterPro" id="IPR001466">
    <property type="entry name" value="Beta-lactam-related"/>
</dbReference>
<dbReference type="AlphaFoldDB" id="K1KW26"/>